<proteinExistence type="inferred from homology"/>
<comment type="similarity">
    <text evidence="2">Belongs to the nitroreductase family.</text>
</comment>
<protein>
    <submittedName>
        <fullName evidence="7">Nitroreductase</fullName>
    </submittedName>
</protein>
<organism evidence="7 8">
    <name type="scientific">Candidatus Blautia gallistercoris</name>
    <dbReference type="NCBI Taxonomy" id="2838490"/>
    <lineage>
        <taxon>Bacteria</taxon>
        <taxon>Bacillati</taxon>
        <taxon>Bacillota</taxon>
        <taxon>Clostridia</taxon>
        <taxon>Lachnospirales</taxon>
        <taxon>Lachnospiraceae</taxon>
        <taxon>Blautia</taxon>
    </lineage>
</organism>
<keyword evidence="4" id="KW-0288">FMN</keyword>
<reference evidence="7" key="1">
    <citation type="journal article" date="2021" name="PeerJ">
        <title>Extensive microbial diversity within the chicken gut microbiome revealed by metagenomics and culture.</title>
        <authorList>
            <person name="Gilroy R."/>
            <person name="Ravi A."/>
            <person name="Getino M."/>
            <person name="Pursley I."/>
            <person name="Horton D.L."/>
            <person name="Alikhan N.F."/>
            <person name="Baker D."/>
            <person name="Gharbi K."/>
            <person name="Hall N."/>
            <person name="Watson M."/>
            <person name="Adriaenssens E.M."/>
            <person name="Foster-Nyarko E."/>
            <person name="Jarju S."/>
            <person name="Secka A."/>
            <person name="Antonio M."/>
            <person name="Oren A."/>
            <person name="Chaudhuri R.R."/>
            <person name="La Ragione R."/>
            <person name="Hildebrand F."/>
            <person name="Pallen M.J."/>
        </authorList>
    </citation>
    <scope>NUCLEOTIDE SEQUENCE</scope>
    <source>
        <strain evidence="7">ChiSjej1B19-8411</strain>
    </source>
</reference>
<evidence type="ECO:0000256" key="2">
    <source>
        <dbReference type="ARBA" id="ARBA00007118"/>
    </source>
</evidence>
<dbReference type="PANTHER" id="PTHR43673:SF2">
    <property type="entry name" value="NITROREDUCTASE"/>
    <property type="match status" value="1"/>
</dbReference>
<comment type="caution">
    <text evidence="7">The sequence shown here is derived from an EMBL/GenBank/DDBJ whole genome shotgun (WGS) entry which is preliminary data.</text>
</comment>
<evidence type="ECO:0000256" key="4">
    <source>
        <dbReference type="ARBA" id="ARBA00022643"/>
    </source>
</evidence>
<evidence type="ECO:0000313" key="7">
    <source>
        <dbReference type="EMBL" id="HIX58469.1"/>
    </source>
</evidence>
<dbReference type="InterPro" id="IPR029479">
    <property type="entry name" value="Nitroreductase"/>
</dbReference>
<keyword evidence="5" id="KW-0560">Oxidoreductase</keyword>
<dbReference type="Gene3D" id="3.40.109.10">
    <property type="entry name" value="NADH Oxidase"/>
    <property type="match status" value="1"/>
</dbReference>
<feature type="domain" description="Nitroreductase" evidence="6">
    <location>
        <begin position="76"/>
        <end position="156"/>
    </location>
</feature>
<reference evidence="7" key="2">
    <citation type="submission" date="2021-04" db="EMBL/GenBank/DDBJ databases">
        <authorList>
            <person name="Gilroy R."/>
        </authorList>
    </citation>
    <scope>NUCLEOTIDE SEQUENCE</scope>
    <source>
        <strain evidence="7">ChiSjej1B19-8411</strain>
    </source>
</reference>
<gene>
    <name evidence="7" type="ORF">IAA45_01960</name>
</gene>
<dbReference type="PANTHER" id="PTHR43673">
    <property type="entry name" value="NAD(P)H NITROREDUCTASE YDGI-RELATED"/>
    <property type="match status" value="1"/>
</dbReference>
<keyword evidence="3" id="KW-0285">Flavoprotein</keyword>
<dbReference type="Proteomes" id="UP000886817">
    <property type="component" value="Unassembled WGS sequence"/>
</dbReference>
<dbReference type="InterPro" id="IPR000415">
    <property type="entry name" value="Nitroreductase-like"/>
</dbReference>
<evidence type="ECO:0000256" key="3">
    <source>
        <dbReference type="ARBA" id="ARBA00022630"/>
    </source>
</evidence>
<comment type="cofactor">
    <cofactor evidence="1">
        <name>FMN</name>
        <dbReference type="ChEBI" id="CHEBI:58210"/>
    </cofactor>
</comment>
<evidence type="ECO:0000256" key="5">
    <source>
        <dbReference type="ARBA" id="ARBA00023002"/>
    </source>
</evidence>
<evidence type="ECO:0000313" key="8">
    <source>
        <dbReference type="Proteomes" id="UP000886817"/>
    </source>
</evidence>
<evidence type="ECO:0000256" key="1">
    <source>
        <dbReference type="ARBA" id="ARBA00001917"/>
    </source>
</evidence>
<evidence type="ECO:0000259" key="6">
    <source>
        <dbReference type="Pfam" id="PF00881"/>
    </source>
</evidence>
<dbReference type="SUPFAM" id="SSF55469">
    <property type="entry name" value="FMN-dependent nitroreductase-like"/>
    <property type="match status" value="1"/>
</dbReference>
<name>A0A9D1WFZ9_9FIRM</name>
<dbReference type="GO" id="GO:0016491">
    <property type="term" value="F:oxidoreductase activity"/>
    <property type="evidence" value="ECO:0007669"/>
    <property type="project" value="UniProtKB-KW"/>
</dbReference>
<feature type="domain" description="Nitroreductase" evidence="6">
    <location>
        <begin position="12"/>
        <end position="71"/>
    </location>
</feature>
<dbReference type="Pfam" id="PF00881">
    <property type="entry name" value="Nitroreductase"/>
    <property type="match status" value="2"/>
</dbReference>
<accession>A0A9D1WFZ9</accession>
<dbReference type="AlphaFoldDB" id="A0A9D1WFZ9"/>
<dbReference type="CDD" id="cd02136">
    <property type="entry name" value="PnbA_NfnB-like"/>
    <property type="match status" value="1"/>
</dbReference>
<sequence length="176" mass="19890">MSQKNQTLELMETRRSIRRFKPDQVPKELIDQIVTAGTWAATSRNLQSPIILAVTNKEVRDRLSRWNAEIMGTSSDPFYGAPVVLVVLADKSVPNRIYDGSLVMGNLMLAAHSLGLGSCWIHRAKEEFESEEGRELLKSLGIEGEYEGIGHCVLGYVDGEYPKAPERKENWVYYME</sequence>
<dbReference type="EMBL" id="DXEX01000051">
    <property type="protein sequence ID" value="HIX58469.1"/>
    <property type="molecule type" value="Genomic_DNA"/>
</dbReference>